<proteinExistence type="predicted"/>
<gene>
    <name evidence="3" type="ORF">FCM35_KLT04792</name>
</gene>
<dbReference type="InterPro" id="IPR004158">
    <property type="entry name" value="DUF247_pln"/>
</dbReference>
<dbReference type="Proteomes" id="UP000623129">
    <property type="component" value="Unassembled WGS sequence"/>
</dbReference>
<sequence length="533" mass="61576">MDPEIEVTSAVEAPEFEVTSAAADPEVGGTSAAEAPEIEVTSAAEGPEIEVTSAAEGPEVGGASSEEGPVVQKYWRFDSNTSSDSIFRAPDYIRYGRESDHFEPKLVSIGPYYRERQNLQPMEEKKVRCMSDLLKLRPGDENKGEKESMLYYRGESNMDRVPPVVAVDPFMKFESRARSFYKEKLDQISNDEFVQMLLLDSCFIIRILLSLCGAIAESMGPLEVDIKEVRSDLLLLENQIPLFFLNAVYYWLFPNAHEHMKIRVLLLWFIQRDLPWEYSYNCVLFESDHLLDFYWKSSVPQTDPLLTQRIFEENIKKLREQTTNWANDWANSVPKLIKNATELYKIAGIKFRCDLYSGDPYRDPRGVQLKFSKGIVQMRFLKLDSTMATVLVNLIVFENSKPPFFQMIRTYIKILDDLIDSEKDVEFLQKFEVIFNTLSTHTKAATFFNDIGNLCLINKEFNPTRFYFNNFFENVDKYYKSSWNRRWASLQNNYFNSPWAGISVFAGVILLILTVLATFYTIYAYYNPKGTNN</sequence>
<evidence type="ECO:0000256" key="2">
    <source>
        <dbReference type="SAM" id="Phobius"/>
    </source>
</evidence>
<reference evidence="3" key="1">
    <citation type="submission" date="2020-01" db="EMBL/GenBank/DDBJ databases">
        <title>Genome sequence of Kobresia littledalei, the first chromosome-level genome in the family Cyperaceae.</title>
        <authorList>
            <person name="Qu G."/>
        </authorList>
    </citation>
    <scope>NUCLEOTIDE SEQUENCE</scope>
    <source>
        <strain evidence="3">C.B.Clarke</strain>
        <tissue evidence="3">Leaf</tissue>
    </source>
</reference>
<dbReference type="Pfam" id="PF03140">
    <property type="entry name" value="DUF247"/>
    <property type="match status" value="1"/>
</dbReference>
<dbReference type="PANTHER" id="PTHR31170:SF25">
    <property type="entry name" value="BNAA09G04570D PROTEIN"/>
    <property type="match status" value="1"/>
</dbReference>
<evidence type="ECO:0000313" key="3">
    <source>
        <dbReference type="EMBL" id="KAF3329461.1"/>
    </source>
</evidence>
<comment type="caution">
    <text evidence="3">The sequence shown here is derived from an EMBL/GenBank/DDBJ whole genome shotgun (WGS) entry which is preliminary data.</text>
</comment>
<evidence type="ECO:0000256" key="1">
    <source>
        <dbReference type="SAM" id="MobiDB-lite"/>
    </source>
</evidence>
<organism evidence="3 4">
    <name type="scientific">Carex littledalei</name>
    <dbReference type="NCBI Taxonomy" id="544730"/>
    <lineage>
        <taxon>Eukaryota</taxon>
        <taxon>Viridiplantae</taxon>
        <taxon>Streptophyta</taxon>
        <taxon>Embryophyta</taxon>
        <taxon>Tracheophyta</taxon>
        <taxon>Spermatophyta</taxon>
        <taxon>Magnoliopsida</taxon>
        <taxon>Liliopsida</taxon>
        <taxon>Poales</taxon>
        <taxon>Cyperaceae</taxon>
        <taxon>Cyperoideae</taxon>
        <taxon>Cariceae</taxon>
        <taxon>Carex</taxon>
        <taxon>Carex subgen. Euthyceras</taxon>
    </lineage>
</organism>
<keyword evidence="2" id="KW-0812">Transmembrane</keyword>
<dbReference type="OrthoDB" id="672127at2759"/>
<dbReference type="AlphaFoldDB" id="A0A833QXK2"/>
<dbReference type="PANTHER" id="PTHR31170">
    <property type="entry name" value="BNAC04G53230D PROTEIN"/>
    <property type="match status" value="1"/>
</dbReference>
<feature type="transmembrane region" description="Helical" evidence="2">
    <location>
        <begin position="499"/>
        <end position="526"/>
    </location>
</feature>
<keyword evidence="2" id="KW-0472">Membrane</keyword>
<keyword evidence="2" id="KW-1133">Transmembrane helix</keyword>
<dbReference type="EMBL" id="SWLB01000014">
    <property type="protein sequence ID" value="KAF3329461.1"/>
    <property type="molecule type" value="Genomic_DNA"/>
</dbReference>
<protein>
    <submittedName>
        <fullName evidence="3">Uncharacterized protein</fullName>
    </submittedName>
</protein>
<feature type="region of interest" description="Disordered" evidence="1">
    <location>
        <begin position="1"/>
        <end position="67"/>
    </location>
</feature>
<name>A0A833QXK2_9POAL</name>
<accession>A0A833QXK2</accession>
<keyword evidence="4" id="KW-1185">Reference proteome</keyword>
<evidence type="ECO:0000313" key="4">
    <source>
        <dbReference type="Proteomes" id="UP000623129"/>
    </source>
</evidence>